<dbReference type="AlphaFoldDB" id="A6DMN3"/>
<dbReference type="InterPro" id="IPR022385">
    <property type="entry name" value="Rhs_assc_core"/>
</dbReference>
<dbReference type="Proteomes" id="UP000004947">
    <property type="component" value="Unassembled WGS sequence"/>
</dbReference>
<dbReference type="NCBIfam" id="TIGR03696">
    <property type="entry name" value="Rhs_assc_core"/>
    <property type="match status" value="1"/>
</dbReference>
<dbReference type="Gene3D" id="2.180.10.10">
    <property type="entry name" value="RHS repeat-associated core"/>
    <property type="match status" value="1"/>
</dbReference>
<dbReference type="OrthoDB" id="9816400at2"/>
<comment type="caution">
    <text evidence="1">The sequence shown here is derived from an EMBL/GenBank/DDBJ whole genome shotgun (WGS) entry which is preliminary data.</text>
</comment>
<gene>
    <name evidence="1" type="ORF">LNTAR_16177</name>
</gene>
<dbReference type="EMBL" id="ABCK01000011">
    <property type="protein sequence ID" value="EDM27223.1"/>
    <property type="molecule type" value="Genomic_DNA"/>
</dbReference>
<organism evidence="1 2">
    <name type="scientific">Lentisphaera araneosa HTCC2155</name>
    <dbReference type="NCBI Taxonomy" id="313628"/>
    <lineage>
        <taxon>Bacteria</taxon>
        <taxon>Pseudomonadati</taxon>
        <taxon>Lentisphaerota</taxon>
        <taxon>Lentisphaeria</taxon>
        <taxon>Lentisphaerales</taxon>
        <taxon>Lentisphaeraceae</taxon>
        <taxon>Lentisphaera</taxon>
    </lineage>
</organism>
<evidence type="ECO:0000313" key="2">
    <source>
        <dbReference type="Proteomes" id="UP000004947"/>
    </source>
</evidence>
<reference evidence="1 2" key="1">
    <citation type="journal article" date="2010" name="J. Bacteriol.">
        <title>Genome sequence of Lentisphaera araneosa HTCC2155T, the type species of the order Lentisphaerales in the phylum Lentisphaerae.</title>
        <authorList>
            <person name="Thrash J.C."/>
            <person name="Cho J.C."/>
            <person name="Vergin K.L."/>
            <person name="Morris R.M."/>
            <person name="Giovannoni S.J."/>
        </authorList>
    </citation>
    <scope>NUCLEOTIDE SEQUENCE [LARGE SCALE GENOMIC DNA]</scope>
    <source>
        <strain evidence="1 2">HTCC2155</strain>
    </source>
</reference>
<proteinExistence type="predicted"/>
<name>A6DMN3_9BACT</name>
<keyword evidence="2" id="KW-1185">Reference proteome</keyword>
<protein>
    <submittedName>
        <fullName evidence="1">Peptidase C39, bacteriocin processing</fullName>
    </submittedName>
</protein>
<accession>A6DMN3</accession>
<sequence length="122" mass="14111">MYKDPFTGLYHTHFRDYDPIHNRWLSEDPSGYADGLNLYASYIGMDFRDPLGLEALSDDMLEEILGKLQNIADDVMSMTHPSDLRSKANIGSWYHTQYQLAVEKLPEKYLKFIMVEQSINSA</sequence>
<evidence type="ECO:0000313" key="1">
    <source>
        <dbReference type="EMBL" id="EDM27223.1"/>
    </source>
</evidence>